<dbReference type="PANTHER" id="PTHR33446:SF2">
    <property type="entry name" value="PROTEIN TONB"/>
    <property type="match status" value="1"/>
</dbReference>
<feature type="transmembrane region" description="Helical" evidence="11">
    <location>
        <begin position="97"/>
        <end position="115"/>
    </location>
</feature>
<organism evidence="13 14">
    <name type="scientific">Plebeiibacterium marinum</name>
    <dbReference type="NCBI Taxonomy" id="2992111"/>
    <lineage>
        <taxon>Bacteria</taxon>
        <taxon>Pseudomonadati</taxon>
        <taxon>Bacteroidota</taxon>
        <taxon>Bacteroidia</taxon>
        <taxon>Marinilabiliales</taxon>
        <taxon>Marinilabiliaceae</taxon>
        <taxon>Plebeiibacterium</taxon>
    </lineage>
</organism>
<dbReference type="AlphaFoldDB" id="A0AAE3MGS8"/>
<keyword evidence="10" id="KW-0998">Cell outer membrane</keyword>
<keyword evidence="7" id="KW-0653">Protein transport</keyword>
<feature type="transmembrane region" description="Helical" evidence="11">
    <location>
        <begin position="38"/>
        <end position="59"/>
    </location>
</feature>
<reference evidence="13" key="1">
    <citation type="submission" date="2022-10" db="EMBL/GenBank/DDBJ databases">
        <authorList>
            <person name="Yu W.X."/>
        </authorList>
    </citation>
    <scope>NUCLEOTIDE SEQUENCE</scope>
    <source>
        <strain evidence="13">D04</strain>
    </source>
</reference>
<evidence type="ECO:0000256" key="3">
    <source>
        <dbReference type="ARBA" id="ARBA00022448"/>
    </source>
</evidence>
<evidence type="ECO:0000256" key="2">
    <source>
        <dbReference type="ARBA" id="ARBA00006555"/>
    </source>
</evidence>
<dbReference type="InterPro" id="IPR039426">
    <property type="entry name" value="TonB-dep_rcpt-like"/>
</dbReference>
<keyword evidence="9 10" id="KW-0472">Membrane</keyword>
<dbReference type="GO" id="GO:0009279">
    <property type="term" value="C:cell outer membrane"/>
    <property type="evidence" value="ECO:0007669"/>
    <property type="project" value="UniProtKB-SubCell"/>
</dbReference>
<proteinExistence type="inferred from homology"/>
<feature type="transmembrane region" description="Helical" evidence="11">
    <location>
        <begin position="266"/>
        <end position="285"/>
    </location>
</feature>
<dbReference type="SUPFAM" id="SSF56935">
    <property type="entry name" value="Porins"/>
    <property type="match status" value="1"/>
</dbReference>
<dbReference type="EMBL" id="JAPDPI010000042">
    <property type="protein sequence ID" value="MCW3807299.1"/>
    <property type="molecule type" value="Genomic_DNA"/>
</dbReference>
<dbReference type="InterPro" id="IPR051045">
    <property type="entry name" value="TonB-dependent_transducer"/>
</dbReference>
<dbReference type="GO" id="GO:0055085">
    <property type="term" value="P:transmembrane transport"/>
    <property type="evidence" value="ECO:0007669"/>
    <property type="project" value="InterPro"/>
</dbReference>
<evidence type="ECO:0000256" key="9">
    <source>
        <dbReference type="ARBA" id="ARBA00023136"/>
    </source>
</evidence>
<dbReference type="Gene3D" id="3.30.1150.10">
    <property type="match status" value="1"/>
</dbReference>
<dbReference type="Proteomes" id="UP001207408">
    <property type="component" value="Unassembled WGS sequence"/>
</dbReference>
<dbReference type="PANTHER" id="PTHR33446">
    <property type="entry name" value="PROTEIN TONB-RELATED"/>
    <property type="match status" value="1"/>
</dbReference>
<feature type="transmembrane region" description="Helical" evidence="11">
    <location>
        <begin position="6"/>
        <end position="26"/>
    </location>
</feature>
<keyword evidence="4" id="KW-1003">Cell membrane</keyword>
<name>A0AAE3MGS8_9BACT</name>
<dbReference type="Gene3D" id="2.170.130.10">
    <property type="entry name" value="TonB-dependent receptor, plug domain"/>
    <property type="match status" value="1"/>
</dbReference>
<keyword evidence="5" id="KW-0997">Cell inner membrane</keyword>
<evidence type="ECO:0000259" key="12">
    <source>
        <dbReference type="PROSITE" id="PS52015"/>
    </source>
</evidence>
<evidence type="ECO:0000256" key="6">
    <source>
        <dbReference type="ARBA" id="ARBA00022692"/>
    </source>
</evidence>
<dbReference type="InterPro" id="IPR037066">
    <property type="entry name" value="Plug_dom_sf"/>
</dbReference>
<dbReference type="SUPFAM" id="SSF74653">
    <property type="entry name" value="TolA/TonB C-terminal domain"/>
    <property type="match status" value="1"/>
</dbReference>
<dbReference type="GO" id="GO:0031992">
    <property type="term" value="F:energy transducer activity"/>
    <property type="evidence" value="ECO:0007669"/>
    <property type="project" value="TreeGrafter"/>
</dbReference>
<dbReference type="Pfam" id="PF03544">
    <property type="entry name" value="TonB_C"/>
    <property type="match status" value="1"/>
</dbReference>
<evidence type="ECO:0000256" key="11">
    <source>
        <dbReference type="SAM" id="Phobius"/>
    </source>
</evidence>
<dbReference type="PROSITE" id="PS52015">
    <property type="entry name" value="TONB_CTD"/>
    <property type="match status" value="1"/>
</dbReference>
<keyword evidence="14" id="KW-1185">Reference proteome</keyword>
<gene>
    <name evidence="13" type="ORF">OM074_16800</name>
</gene>
<keyword evidence="6 10" id="KW-0812">Transmembrane</keyword>
<dbReference type="Pfam" id="PF05569">
    <property type="entry name" value="Peptidase_M56"/>
    <property type="match status" value="1"/>
</dbReference>
<dbReference type="PROSITE" id="PS52016">
    <property type="entry name" value="TONB_DEPENDENT_REC_3"/>
    <property type="match status" value="1"/>
</dbReference>
<dbReference type="NCBIfam" id="TIGR01352">
    <property type="entry name" value="tonB_Cterm"/>
    <property type="match status" value="1"/>
</dbReference>
<keyword evidence="10" id="KW-1134">Transmembrane beta strand</keyword>
<dbReference type="GO" id="GO:0098797">
    <property type="term" value="C:plasma membrane protein complex"/>
    <property type="evidence" value="ECO:0007669"/>
    <property type="project" value="TreeGrafter"/>
</dbReference>
<evidence type="ECO:0000256" key="10">
    <source>
        <dbReference type="PROSITE-ProRule" id="PRU01360"/>
    </source>
</evidence>
<dbReference type="CDD" id="cd07341">
    <property type="entry name" value="M56_BlaR1_MecR1_like"/>
    <property type="match status" value="1"/>
</dbReference>
<keyword evidence="8 11" id="KW-1133">Transmembrane helix</keyword>
<comment type="caution">
    <text evidence="13">The sequence shown here is derived from an EMBL/GenBank/DDBJ whole genome shotgun (WGS) entry which is preliminary data.</text>
</comment>
<accession>A0AAE3MGS8</accession>
<feature type="domain" description="TonB C-terminal" evidence="12">
    <location>
        <begin position="334"/>
        <end position="430"/>
    </location>
</feature>
<evidence type="ECO:0000256" key="4">
    <source>
        <dbReference type="ARBA" id="ARBA00022475"/>
    </source>
</evidence>
<comment type="subcellular location">
    <subcellularLocation>
        <location evidence="1">Cell inner membrane</location>
        <topology evidence="1">Single-pass membrane protein</topology>
        <orientation evidence="1">Periplasmic side</orientation>
    </subcellularLocation>
    <subcellularLocation>
        <location evidence="10">Cell outer membrane</location>
        <topology evidence="10">Multi-pass membrane protein</topology>
    </subcellularLocation>
</comment>
<evidence type="ECO:0000256" key="5">
    <source>
        <dbReference type="ARBA" id="ARBA00022519"/>
    </source>
</evidence>
<dbReference type="FunFam" id="3.30.1150.10:FF:000002">
    <property type="entry name" value="Energy transducer TonB"/>
    <property type="match status" value="1"/>
</dbReference>
<evidence type="ECO:0000313" key="14">
    <source>
        <dbReference type="Proteomes" id="UP001207408"/>
    </source>
</evidence>
<evidence type="ECO:0000256" key="8">
    <source>
        <dbReference type="ARBA" id="ARBA00022989"/>
    </source>
</evidence>
<evidence type="ECO:0000256" key="1">
    <source>
        <dbReference type="ARBA" id="ARBA00004383"/>
    </source>
</evidence>
<evidence type="ECO:0000256" key="7">
    <source>
        <dbReference type="ARBA" id="ARBA00022927"/>
    </source>
</evidence>
<dbReference type="GO" id="GO:0015031">
    <property type="term" value="P:protein transport"/>
    <property type="evidence" value="ECO:0007669"/>
    <property type="project" value="UniProtKB-KW"/>
</dbReference>
<evidence type="ECO:0000313" key="13">
    <source>
        <dbReference type="EMBL" id="MCW3807299.1"/>
    </source>
</evidence>
<dbReference type="RefSeq" id="WP_301201569.1">
    <property type="nucleotide sequence ID" value="NZ_JAPDPI010000042.1"/>
</dbReference>
<dbReference type="InterPro" id="IPR008756">
    <property type="entry name" value="Peptidase_M56"/>
</dbReference>
<keyword evidence="3 10" id="KW-0813">Transport</keyword>
<protein>
    <submittedName>
        <fullName evidence="13">TonB family protein</fullName>
    </submittedName>
</protein>
<dbReference type="InterPro" id="IPR037682">
    <property type="entry name" value="TonB_C"/>
</dbReference>
<comment type="similarity">
    <text evidence="10">Belongs to the TonB-dependent receptor family.</text>
</comment>
<comment type="similarity">
    <text evidence="2">Belongs to the TonB family.</text>
</comment>
<sequence>METIIKYLLESSVILGVLAVFYRLVLHNEPMFRFNRMYLLLSLLVAAVVPLLDLSSYFFTKNSGPNITYMLGAVNVYSGQVQQTIVPVITKHHFFNWLYVVGASVLLARLFYGFFRLGGLSQKAEWQKINGYKVANLPGRFNPFSFFRVIFVNSSLYSKDDLAKIMEHEMAHVRFNHSLDVIIIEALLVIQWFNPFAWIIRRLLKELHEFQADQEVLKKGASIGQYKMLLLFQASGARLLPVNNFNQSITKKRFKMMTNNSLRNSGVMKAVAGLFVVATVTFFFACDNIGTEEIQQQADEISNEELMATKVEGYFLPDSSTVYFMVDEMPQFPGGDMELRKYIAQSVKYPVIAREQGVQGRVYVQFVVDTDGKVADVKTVRGVDVNLDEEAIRVIAGMPKWIPGKHEGEPVRVSYTVPINFVLQGEGSGKDIISEEPMVLKDGVEISKADMNKLDPEIIESVSVLKDKALAVEKYGEKAKNGVIIIETKEANSEKNAVHVVGYK</sequence>
<dbReference type="InterPro" id="IPR006260">
    <property type="entry name" value="TonB/TolA_C"/>
</dbReference>